<feature type="transmembrane region" description="Helical" evidence="3">
    <location>
        <begin position="142"/>
        <end position="161"/>
    </location>
</feature>
<dbReference type="InterPro" id="IPR036259">
    <property type="entry name" value="MFS_trans_sf"/>
</dbReference>
<dbReference type="InterPro" id="IPR050327">
    <property type="entry name" value="Proton-linked_MCT"/>
</dbReference>
<feature type="transmembrane region" description="Helical" evidence="3">
    <location>
        <begin position="310"/>
        <end position="331"/>
    </location>
</feature>
<feature type="transmembrane region" description="Helical" evidence="3">
    <location>
        <begin position="283"/>
        <end position="304"/>
    </location>
</feature>
<keyword evidence="3" id="KW-0472">Membrane</keyword>
<keyword evidence="3" id="KW-0812">Transmembrane</keyword>
<protein>
    <recommendedName>
        <fullName evidence="4">Major facilitator superfamily (MFS) profile domain-containing protein</fullName>
    </recommendedName>
</protein>
<feature type="transmembrane region" description="Helical" evidence="3">
    <location>
        <begin position="51"/>
        <end position="72"/>
    </location>
</feature>
<evidence type="ECO:0000313" key="5">
    <source>
        <dbReference type="EMBL" id="KAG2220502.1"/>
    </source>
</evidence>
<dbReference type="Proteomes" id="UP000646827">
    <property type="component" value="Unassembled WGS sequence"/>
</dbReference>
<sequence length="407" mass="44384">MTTEHNKKTELVYDDQDSIPEGGYGWVIVVGSFFIHLICFGVITSCDIPNAALQLSFVGTLCGAFANFMAPVAQILRSMLGTRIVCIIGSLLMALGLCMAGFTSQIWHLYLTQSFCYGFGVSCSYSMTIIVAPQYFERRRGVALGCITSGAGIGGILVPLIMNAINSSLGSAWTYRILGFMSLACNLLGSILIKDRIPQSRVRKRLGEIIGLDVFRNKCYSIWCLAGVLQMIAYYVPYFFVPSYATFYGLTASQGASLVSISFAFNFIGRICAGIVSDRIGPINTNIIFTVISALSNLIIWTFAFNYGAIIVFMIVIGFTSGCYLSLMSSITASILDANKFPMGLAIAILLNGTAVFSTTISSAIESRIDAQPFLTYKMFAGVAYLFATLVMLWLKFTINRKVLTKL</sequence>
<dbReference type="Gene3D" id="1.20.1250.20">
    <property type="entry name" value="MFS general substrate transporter like domains"/>
    <property type="match status" value="2"/>
</dbReference>
<feature type="transmembrane region" description="Helical" evidence="3">
    <location>
        <begin position="109"/>
        <end position="130"/>
    </location>
</feature>
<feature type="transmembrane region" description="Helical" evidence="3">
    <location>
        <begin position="84"/>
        <end position="103"/>
    </location>
</feature>
<feature type="transmembrane region" description="Helical" evidence="3">
    <location>
        <begin position="214"/>
        <end position="236"/>
    </location>
</feature>
<feature type="transmembrane region" description="Helical" evidence="3">
    <location>
        <begin position="377"/>
        <end position="397"/>
    </location>
</feature>
<organism evidence="5 6">
    <name type="scientific">Circinella minor</name>
    <dbReference type="NCBI Taxonomy" id="1195481"/>
    <lineage>
        <taxon>Eukaryota</taxon>
        <taxon>Fungi</taxon>
        <taxon>Fungi incertae sedis</taxon>
        <taxon>Mucoromycota</taxon>
        <taxon>Mucoromycotina</taxon>
        <taxon>Mucoromycetes</taxon>
        <taxon>Mucorales</taxon>
        <taxon>Lichtheimiaceae</taxon>
        <taxon>Circinella</taxon>
    </lineage>
</organism>
<feature type="transmembrane region" description="Helical" evidence="3">
    <location>
        <begin position="24"/>
        <end position="45"/>
    </location>
</feature>
<dbReference type="AlphaFoldDB" id="A0A8H7S076"/>
<dbReference type="GO" id="GO:0022857">
    <property type="term" value="F:transmembrane transporter activity"/>
    <property type="evidence" value="ECO:0007669"/>
    <property type="project" value="InterPro"/>
</dbReference>
<reference evidence="5 6" key="1">
    <citation type="submission" date="2020-12" db="EMBL/GenBank/DDBJ databases">
        <title>Metabolic potential, ecology and presence of endohyphal bacteria is reflected in genomic diversity of Mucoromycotina.</title>
        <authorList>
            <person name="Muszewska A."/>
            <person name="Okrasinska A."/>
            <person name="Steczkiewicz K."/>
            <person name="Drgas O."/>
            <person name="Orlowska M."/>
            <person name="Perlinska-Lenart U."/>
            <person name="Aleksandrzak-Piekarczyk T."/>
            <person name="Szatraj K."/>
            <person name="Zielenkiewicz U."/>
            <person name="Pilsyk S."/>
            <person name="Malc E."/>
            <person name="Mieczkowski P."/>
            <person name="Kruszewska J.S."/>
            <person name="Biernat P."/>
            <person name="Pawlowska J."/>
        </authorList>
    </citation>
    <scope>NUCLEOTIDE SEQUENCE [LARGE SCALE GENOMIC DNA]</scope>
    <source>
        <strain evidence="5 6">CBS 142.35</strain>
    </source>
</reference>
<evidence type="ECO:0000259" key="4">
    <source>
        <dbReference type="PROSITE" id="PS50850"/>
    </source>
</evidence>
<dbReference type="PANTHER" id="PTHR11360:SF284">
    <property type="entry name" value="EG:103B4.3 PROTEIN-RELATED"/>
    <property type="match status" value="1"/>
</dbReference>
<proteinExistence type="inferred from homology"/>
<feature type="transmembrane region" description="Helical" evidence="3">
    <location>
        <begin position="256"/>
        <end position="276"/>
    </location>
</feature>
<keyword evidence="6" id="KW-1185">Reference proteome</keyword>
<evidence type="ECO:0000256" key="1">
    <source>
        <dbReference type="ARBA" id="ARBA00004141"/>
    </source>
</evidence>
<dbReference type="SUPFAM" id="SSF103473">
    <property type="entry name" value="MFS general substrate transporter"/>
    <property type="match status" value="1"/>
</dbReference>
<dbReference type="EMBL" id="JAEPRB010000138">
    <property type="protein sequence ID" value="KAG2220502.1"/>
    <property type="molecule type" value="Genomic_DNA"/>
</dbReference>
<gene>
    <name evidence="5" type="ORF">INT45_000913</name>
</gene>
<dbReference type="GO" id="GO:0016020">
    <property type="term" value="C:membrane"/>
    <property type="evidence" value="ECO:0007669"/>
    <property type="project" value="UniProtKB-SubCell"/>
</dbReference>
<dbReference type="PANTHER" id="PTHR11360">
    <property type="entry name" value="MONOCARBOXYLATE TRANSPORTER"/>
    <property type="match status" value="1"/>
</dbReference>
<comment type="subcellular location">
    <subcellularLocation>
        <location evidence="1">Membrane</location>
        <topology evidence="1">Multi-pass membrane protein</topology>
    </subcellularLocation>
</comment>
<dbReference type="InterPro" id="IPR011701">
    <property type="entry name" value="MFS"/>
</dbReference>
<name>A0A8H7S076_9FUNG</name>
<dbReference type="OrthoDB" id="6499973at2759"/>
<feature type="transmembrane region" description="Helical" evidence="3">
    <location>
        <begin position="173"/>
        <end position="193"/>
    </location>
</feature>
<evidence type="ECO:0000313" key="6">
    <source>
        <dbReference type="Proteomes" id="UP000646827"/>
    </source>
</evidence>
<comment type="similarity">
    <text evidence="2">Belongs to the major facilitator superfamily. Monocarboxylate porter (TC 2.A.1.13) family.</text>
</comment>
<dbReference type="PROSITE" id="PS50850">
    <property type="entry name" value="MFS"/>
    <property type="match status" value="1"/>
</dbReference>
<dbReference type="Pfam" id="PF07690">
    <property type="entry name" value="MFS_1"/>
    <property type="match status" value="1"/>
</dbReference>
<comment type="caution">
    <text evidence="5">The sequence shown here is derived from an EMBL/GenBank/DDBJ whole genome shotgun (WGS) entry which is preliminary data.</text>
</comment>
<feature type="domain" description="Major facilitator superfamily (MFS) profile" evidence="4">
    <location>
        <begin position="1"/>
        <end position="396"/>
    </location>
</feature>
<dbReference type="InterPro" id="IPR020846">
    <property type="entry name" value="MFS_dom"/>
</dbReference>
<keyword evidence="3" id="KW-1133">Transmembrane helix</keyword>
<feature type="transmembrane region" description="Helical" evidence="3">
    <location>
        <begin position="343"/>
        <end position="365"/>
    </location>
</feature>
<evidence type="ECO:0000256" key="3">
    <source>
        <dbReference type="SAM" id="Phobius"/>
    </source>
</evidence>
<accession>A0A8H7S076</accession>
<evidence type="ECO:0000256" key="2">
    <source>
        <dbReference type="ARBA" id="ARBA00006727"/>
    </source>
</evidence>